<evidence type="ECO:0000256" key="1">
    <source>
        <dbReference type="SAM" id="SignalP"/>
    </source>
</evidence>
<keyword evidence="1" id="KW-0732">Signal</keyword>
<evidence type="ECO:0000313" key="3">
    <source>
        <dbReference type="Proteomes" id="UP000774617"/>
    </source>
</evidence>
<evidence type="ECO:0000313" key="2">
    <source>
        <dbReference type="EMBL" id="KAH7021809.1"/>
    </source>
</evidence>
<name>A0ABQ8FVF7_9PEZI</name>
<evidence type="ECO:0008006" key="4">
    <source>
        <dbReference type="Google" id="ProtNLM"/>
    </source>
</evidence>
<feature type="signal peptide" evidence="1">
    <location>
        <begin position="1"/>
        <end position="26"/>
    </location>
</feature>
<protein>
    <recommendedName>
        <fullName evidence="4">Secreted protein</fullName>
    </recommendedName>
</protein>
<sequence>MALTAPDVFVLFAASCVLLFGRLLQASPGVTYRTSAERRKRVLPSLRMQPSRKSEEGMMRLSCADDQHAYGGPQHCSARFPGSAGMSGIRGQYGGIDACVKAVIWHVAPPRP</sequence>
<gene>
    <name evidence="2" type="ORF">B0J12DRAFT_705302</name>
</gene>
<comment type="caution">
    <text evidence="2">The sequence shown here is derived from an EMBL/GenBank/DDBJ whole genome shotgun (WGS) entry which is preliminary data.</text>
</comment>
<dbReference type="EMBL" id="JAGTJR010000063">
    <property type="protein sequence ID" value="KAH7021809.1"/>
    <property type="molecule type" value="Genomic_DNA"/>
</dbReference>
<dbReference type="Proteomes" id="UP000774617">
    <property type="component" value="Unassembled WGS sequence"/>
</dbReference>
<keyword evidence="3" id="KW-1185">Reference proteome</keyword>
<reference evidence="2 3" key="1">
    <citation type="journal article" date="2021" name="Nat. Commun.">
        <title>Genetic determinants of endophytism in the Arabidopsis root mycobiome.</title>
        <authorList>
            <person name="Mesny F."/>
            <person name="Miyauchi S."/>
            <person name="Thiergart T."/>
            <person name="Pickel B."/>
            <person name="Atanasova L."/>
            <person name="Karlsson M."/>
            <person name="Huettel B."/>
            <person name="Barry K.W."/>
            <person name="Haridas S."/>
            <person name="Chen C."/>
            <person name="Bauer D."/>
            <person name="Andreopoulos W."/>
            <person name="Pangilinan J."/>
            <person name="LaButti K."/>
            <person name="Riley R."/>
            <person name="Lipzen A."/>
            <person name="Clum A."/>
            <person name="Drula E."/>
            <person name="Henrissat B."/>
            <person name="Kohler A."/>
            <person name="Grigoriev I.V."/>
            <person name="Martin F.M."/>
            <person name="Hacquard S."/>
        </authorList>
    </citation>
    <scope>NUCLEOTIDE SEQUENCE [LARGE SCALE GENOMIC DNA]</scope>
    <source>
        <strain evidence="2 3">MPI-SDFR-AT-0080</strain>
    </source>
</reference>
<proteinExistence type="predicted"/>
<feature type="chain" id="PRO_5046773551" description="Secreted protein" evidence="1">
    <location>
        <begin position="27"/>
        <end position="112"/>
    </location>
</feature>
<accession>A0ABQ8FVF7</accession>
<organism evidence="2 3">
    <name type="scientific">Macrophomina phaseolina</name>
    <dbReference type="NCBI Taxonomy" id="35725"/>
    <lineage>
        <taxon>Eukaryota</taxon>
        <taxon>Fungi</taxon>
        <taxon>Dikarya</taxon>
        <taxon>Ascomycota</taxon>
        <taxon>Pezizomycotina</taxon>
        <taxon>Dothideomycetes</taxon>
        <taxon>Dothideomycetes incertae sedis</taxon>
        <taxon>Botryosphaeriales</taxon>
        <taxon>Botryosphaeriaceae</taxon>
        <taxon>Macrophomina</taxon>
    </lineage>
</organism>